<reference evidence="1 2" key="1">
    <citation type="journal article" date="2015" name="Genome Biol. Evol.">
        <title>The genome of winter moth (Operophtera brumata) provides a genomic perspective on sexual dimorphism and phenology.</title>
        <authorList>
            <person name="Derks M.F."/>
            <person name="Smit S."/>
            <person name="Salis L."/>
            <person name="Schijlen E."/>
            <person name="Bossers A."/>
            <person name="Mateman C."/>
            <person name="Pijl A.S."/>
            <person name="de Ridder D."/>
            <person name="Groenen M.A."/>
            <person name="Visser M.E."/>
            <person name="Megens H.J."/>
        </authorList>
    </citation>
    <scope>NUCLEOTIDE SEQUENCE [LARGE SCALE GENOMIC DNA]</scope>
    <source>
        <strain evidence="1">WM2013NL</strain>
        <tissue evidence="1">Head and thorax</tissue>
    </source>
</reference>
<organism evidence="1 2">
    <name type="scientific">Operophtera brumata</name>
    <name type="common">Winter moth</name>
    <name type="synonym">Phalaena brumata</name>
    <dbReference type="NCBI Taxonomy" id="104452"/>
    <lineage>
        <taxon>Eukaryota</taxon>
        <taxon>Metazoa</taxon>
        <taxon>Ecdysozoa</taxon>
        <taxon>Arthropoda</taxon>
        <taxon>Hexapoda</taxon>
        <taxon>Insecta</taxon>
        <taxon>Pterygota</taxon>
        <taxon>Neoptera</taxon>
        <taxon>Endopterygota</taxon>
        <taxon>Lepidoptera</taxon>
        <taxon>Glossata</taxon>
        <taxon>Ditrysia</taxon>
        <taxon>Geometroidea</taxon>
        <taxon>Geometridae</taxon>
        <taxon>Larentiinae</taxon>
        <taxon>Operophtera</taxon>
    </lineage>
</organism>
<dbReference type="EMBL" id="JTDY01008393">
    <property type="protein sequence ID" value="KOB64589.1"/>
    <property type="molecule type" value="Genomic_DNA"/>
</dbReference>
<proteinExistence type="predicted"/>
<dbReference type="PANTHER" id="PTHR21705:SF11">
    <property type="entry name" value="FHIP FAMILY PROTEIN CG3558"/>
    <property type="match status" value="1"/>
</dbReference>
<dbReference type="Proteomes" id="UP000037510">
    <property type="component" value="Unassembled WGS sequence"/>
</dbReference>
<keyword evidence="2" id="KW-1185">Reference proteome</keyword>
<evidence type="ECO:0000313" key="1">
    <source>
        <dbReference type="EMBL" id="KOB64589.1"/>
    </source>
</evidence>
<name>A0A0L7KNN7_OPEBR</name>
<evidence type="ECO:0000313" key="2">
    <source>
        <dbReference type="Proteomes" id="UP000037510"/>
    </source>
</evidence>
<protein>
    <submittedName>
        <fullName evidence="1">UPF0518 protein</fullName>
    </submittedName>
</protein>
<dbReference type="PANTHER" id="PTHR21705">
    <property type="entry name" value="RAI16 PROTEIN-RELATED"/>
    <property type="match status" value="1"/>
</dbReference>
<dbReference type="AlphaFoldDB" id="A0A0L7KNN7"/>
<sequence length="246" mass="27974">MSWLRNTSISFARQLSRSLDPRHDYEPQACYSSFCKHWQQAHDIIANRLTRASVARQLSRSLDPRHDYEPQACYSSFYKHWQQAHDIIAKSHACYSSFCKHWQQAHDIIAKSHSANTCVGRTAAVPLAGPAARLRAANVLQLVLQALAAGTRHHREVSCVVNHLEQLSTLLSLEARAREIHSATSPAECLEYLLSENLMDKLFEWAILTGKSISYSAESNMRSADAKYEIRRPLLPDYARAERIPF</sequence>
<accession>A0A0L7KNN7</accession>
<gene>
    <name evidence="1" type="ORF">OBRU01_23989</name>
</gene>
<dbReference type="STRING" id="104452.A0A0L7KNN7"/>
<dbReference type="InterPro" id="IPR019384">
    <property type="entry name" value="FHIP"/>
</dbReference>
<comment type="caution">
    <text evidence="1">The sequence shown here is derived from an EMBL/GenBank/DDBJ whole genome shotgun (WGS) entry which is preliminary data.</text>
</comment>